<accession>A0ACC1RNJ3</accession>
<comment type="caution">
    <text evidence="1">The sequence shown here is derived from an EMBL/GenBank/DDBJ whole genome shotgun (WGS) entry which is preliminary data.</text>
</comment>
<evidence type="ECO:0000313" key="2">
    <source>
        <dbReference type="Proteomes" id="UP001148629"/>
    </source>
</evidence>
<keyword evidence="2" id="KW-1185">Reference proteome</keyword>
<proteinExistence type="predicted"/>
<reference evidence="1" key="1">
    <citation type="submission" date="2022-08" db="EMBL/GenBank/DDBJ databases">
        <title>Genome Sequence of Fusarium decemcellulare.</title>
        <authorList>
            <person name="Buettner E."/>
        </authorList>
    </citation>
    <scope>NUCLEOTIDE SEQUENCE</scope>
    <source>
        <strain evidence="1">Babe19</strain>
    </source>
</reference>
<name>A0ACC1RNJ3_9HYPO</name>
<gene>
    <name evidence="1" type="ORF">NM208_g12983</name>
</gene>
<protein>
    <submittedName>
        <fullName evidence="1">Uncharacterized protein</fullName>
    </submittedName>
</protein>
<evidence type="ECO:0000313" key="1">
    <source>
        <dbReference type="EMBL" id="KAJ3522146.1"/>
    </source>
</evidence>
<organism evidence="1 2">
    <name type="scientific">Fusarium decemcellulare</name>
    <dbReference type="NCBI Taxonomy" id="57161"/>
    <lineage>
        <taxon>Eukaryota</taxon>
        <taxon>Fungi</taxon>
        <taxon>Dikarya</taxon>
        <taxon>Ascomycota</taxon>
        <taxon>Pezizomycotina</taxon>
        <taxon>Sordariomycetes</taxon>
        <taxon>Hypocreomycetidae</taxon>
        <taxon>Hypocreales</taxon>
        <taxon>Nectriaceae</taxon>
        <taxon>Fusarium</taxon>
        <taxon>Fusarium decemcellulare species complex</taxon>
    </lineage>
</organism>
<dbReference type="Proteomes" id="UP001148629">
    <property type="component" value="Unassembled WGS sequence"/>
</dbReference>
<dbReference type="EMBL" id="JANRMS010002511">
    <property type="protein sequence ID" value="KAJ3522146.1"/>
    <property type="molecule type" value="Genomic_DNA"/>
</dbReference>
<sequence>MLWISPDQWPKQQYGEPPPDNSEFIRRRTLRVEIPLGHPSSSPPLAVDAQDAYDAKDDPSAYPHCYDDLEGRVRVWRSAVEAMVVFWGVDGYGRRRHAGVEARCVWEKHLSGMDVDDLELDVGVWYFAGGDWLRL</sequence>